<dbReference type="InterPro" id="IPR000182">
    <property type="entry name" value="GNAT_dom"/>
</dbReference>
<dbReference type="PANTHER" id="PTHR43233:SF1">
    <property type="entry name" value="FAMILY N-ACETYLTRANSFERASE, PUTATIVE (AFU_ORTHOLOGUE AFUA_6G03350)-RELATED"/>
    <property type="match status" value="1"/>
</dbReference>
<dbReference type="PANTHER" id="PTHR43233">
    <property type="entry name" value="FAMILY N-ACETYLTRANSFERASE, PUTATIVE (AFU_ORTHOLOGUE AFUA_6G03350)-RELATED"/>
    <property type="match status" value="1"/>
</dbReference>
<dbReference type="PROSITE" id="PS51186">
    <property type="entry name" value="GNAT"/>
    <property type="match status" value="1"/>
</dbReference>
<dbReference type="RefSeq" id="WP_191247568.1">
    <property type="nucleotide sequence ID" value="NZ_BNAU01000007.1"/>
</dbReference>
<organism evidence="2 3">
    <name type="scientific">Amycolatopsis deserti</name>
    <dbReference type="NCBI Taxonomy" id="185696"/>
    <lineage>
        <taxon>Bacteria</taxon>
        <taxon>Bacillati</taxon>
        <taxon>Actinomycetota</taxon>
        <taxon>Actinomycetes</taxon>
        <taxon>Pseudonocardiales</taxon>
        <taxon>Pseudonocardiaceae</taxon>
        <taxon>Amycolatopsis</taxon>
    </lineage>
</organism>
<evidence type="ECO:0000313" key="3">
    <source>
        <dbReference type="Proteomes" id="UP000605897"/>
    </source>
</evidence>
<evidence type="ECO:0000313" key="2">
    <source>
        <dbReference type="EMBL" id="GHF14579.1"/>
    </source>
</evidence>
<proteinExistence type="predicted"/>
<accession>A0ABQ3JDE0</accession>
<dbReference type="Pfam" id="PF13673">
    <property type="entry name" value="Acetyltransf_10"/>
    <property type="match status" value="1"/>
</dbReference>
<dbReference type="Proteomes" id="UP000605897">
    <property type="component" value="Unassembled WGS sequence"/>
</dbReference>
<protein>
    <submittedName>
        <fullName evidence="2">N-acetyltransferase</fullName>
    </submittedName>
</protein>
<comment type="caution">
    <text evidence="2">The sequence shown here is derived from an EMBL/GenBank/DDBJ whole genome shotgun (WGS) entry which is preliminary data.</text>
</comment>
<evidence type="ECO:0000259" key="1">
    <source>
        <dbReference type="PROSITE" id="PS51186"/>
    </source>
</evidence>
<reference evidence="3" key="1">
    <citation type="journal article" date="2019" name="Int. J. Syst. Evol. Microbiol.">
        <title>The Global Catalogue of Microorganisms (GCM) 10K type strain sequencing project: providing services to taxonomists for standard genome sequencing and annotation.</title>
        <authorList>
            <consortium name="The Broad Institute Genomics Platform"/>
            <consortium name="The Broad Institute Genome Sequencing Center for Infectious Disease"/>
            <person name="Wu L."/>
            <person name="Ma J."/>
        </authorList>
    </citation>
    <scope>NUCLEOTIDE SEQUENCE [LARGE SCALE GENOMIC DNA]</scope>
    <source>
        <strain evidence="3">CGMCC 4.7677</strain>
    </source>
</reference>
<dbReference type="InterPro" id="IPR016181">
    <property type="entry name" value="Acyl_CoA_acyltransferase"/>
</dbReference>
<dbReference type="Gene3D" id="3.40.630.30">
    <property type="match status" value="1"/>
</dbReference>
<gene>
    <name evidence="2" type="ORF">GCM10017786_55360</name>
</gene>
<sequence length="140" mass="15315">MNDLLVAEEPGPGAAELLALYDSVGWSAYTRDPELLRAAIAGSSYVVTARRAGRLVGLARALSDDATICYLQDVLVHPAEQRRGVGALLVRAVLDRYAAVRQKVLLTDDEPAQRAFYESLGYAEIRDYGPGTLRSFVRFD</sequence>
<dbReference type="CDD" id="cd04301">
    <property type="entry name" value="NAT_SF"/>
    <property type="match status" value="1"/>
</dbReference>
<feature type="domain" description="N-acetyltransferase" evidence="1">
    <location>
        <begin position="1"/>
        <end position="140"/>
    </location>
</feature>
<name>A0ABQ3JDE0_9PSEU</name>
<dbReference type="EMBL" id="BNAU01000007">
    <property type="protein sequence ID" value="GHF14579.1"/>
    <property type="molecule type" value="Genomic_DNA"/>
</dbReference>
<dbReference type="InterPro" id="IPR053144">
    <property type="entry name" value="Acetyltransferase_Butenolide"/>
</dbReference>
<dbReference type="SUPFAM" id="SSF55729">
    <property type="entry name" value="Acyl-CoA N-acyltransferases (Nat)"/>
    <property type="match status" value="1"/>
</dbReference>
<keyword evidence="3" id="KW-1185">Reference proteome</keyword>